<evidence type="ECO:0000256" key="4">
    <source>
        <dbReference type="ARBA" id="ARBA00022842"/>
    </source>
</evidence>
<dbReference type="InterPro" id="IPR005000">
    <property type="entry name" value="Aldolase/citrate-lyase_domain"/>
</dbReference>
<dbReference type="PANTHER" id="PTHR32308:SF10">
    <property type="entry name" value="CITRATE LYASE SUBUNIT BETA"/>
    <property type="match status" value="1"/>
</dbReference>
<keyword evidence="4 6" id="KW-0460">Magnesium</keyword>
<evidence type="ECO:0000256" key="5">
    <source>
        <dbReference type="PIRSR" id="PIRSR015582-1"/>
    </source>
</evidence>
<accession>A0A840FF90</accession>
<comment type="cofactor">
    <cofactor evidence="1">
        <name>Mg(2+)</name>
        <dbReference type="ChEBI" id="CHEBI:18420"/>
    </cofactor>
</comment>
<dbReference type="AlphaFoldDB" id="A0A840FF90"/>
<evidence type="ECO:0000313" key="9">
    <source>
        <dbReference type="Proteomes" id="UP000529795"/>
    </source>
</evidence>
<feature type="binding site" evidence="6">
    <location>
        <position position="152"/>
    </location>
    <ligand>
        <name>Mg(2+)</name>
        <dbReference type="ChEBI" id="CHEBI:18420"/>
    </ligand>
</feature>
<dbReference type="Pfam" id="PF03328">
    <property type="entry name" value="HpcH_HpaI"/>
    <property type="match status" value="1"/>
</dbReference>
<keyword evidence="3 6" id="KW-0479">Metal-binding</keyword>
<dbReference type="PIRSF" id="PIRSF015582">
    <property type="entry name" value="Cit_lyase_B"/>
    <property type="match status" value="1"/>
</dbReference>
<gene>
    <name evidence="8" type="ORF">GGQ80_003456</name>
</gene>
<feature type="binding site" evidence="5">
    <location>
        <position position="69"/>
    </location>
    <ligand>
        <name>substrate</name>
    </ligand>
</feature>
<comment type="caution">
    <text evidence="8">The sequence shown here is derived from an EMBL/GenBank/DDBJ whole genome shotgun (WGS) entry which is preliminary data.</text>
</comment>
<dbReference type="Gene3D" id="3.20.20.60">
    <property type="entry name" value="Phosphoenolpyruvate-binding domains"/>
    <property type="match status" value="1"/>
</dbReference>
<reference evidence="8 9" key="1">
    <citation type="submission" date="2020-08" db="EMBL/GenBank/DDBJ databases">
        <title>Genomic Encyclopedia of Type Strains, Phase IV (KMG-IV): sequencing the most valuable type-strain genomes for metagenomic binning, comparative biology and taxonomic classification.</title>
        <authorList>
            <person name="Goeker M."/>
        </authorList>
    </citation>
    <scope>NUCLEOTIDE SEQUENCE [LARGE SCALE GENOMIC DNA]</scope>
    <source>
        <strain evidence="8 9">YC6723</strain>
    </source>
</reference>
<dbReference type="SUPFAM" id="SSF51621">
    <property type="entry name" value="Phosphoenolpyruvate/pyruvate domain"/>
    <property type="match status" value="1"/>
</dbReference>
<feature type="binding site" evidence="6">
    <location>
        <position position="125"/>
    </location>
    <ligand>
        <name>Mg(2+)</name>
        <dbReference type="ChEBI" id="CHEBI:18420"/>
    </ligand>
</feature>
<protein>
    <submittedName>
        <fullName evidence="8">Citrate lyase subunit beta/citryl-CoA lyase</fullName>
        <ecNumber evidence="8">4.1.3.34</ecNumber>
    </submittedName>
</protein>
<dbReference type="PANTHER" id="PTHR32308">
    <property type="entry name" value="LYASE BETA SUBUNIT, PUTATIVE (AFU_ORTHOLOGUE AFUA_4G13030)-RELATED"/>
    <property type="match status" value="1"/>
</dbReference>
<dbReference type="Proteomes" id="UP000529795">
    <property type="component" value="Unassembled WGS sequence"/>
</dbReference>
<dbReference type="EMBL" id="JACIEV010000013">
    <property type="protein sequence ID" value="MBB4155531.1"/>
    <property type="molecule type" value="Genomic_DNA"/>
</dbReference>
<keyword evidence="9" id="KW-1185">Reference proteome</keyword>
<feature type="binding site" evidence="5">
    <location>
        <position position="125"/>
    </location>
    <ligand>
        <name>substrate</name>
    </ligand>
</feature>
<organism evidence="8 9">
    <name type="scientific">Sphingomonas jinjuensis</name>
    <dbReference type="NCBI Taxonomy" id="535907"/>
    <lineage>
        <taxon>Bacteria</taxon>
        <taxon>Pseudomonadati</taxon>
        <taxon>Pseudomonadota</taxon>
        <taxon>Alphaproteobacteria</taxon>
        <taxon>Sphingomonadales</taxon>
        <taxon>Sphingomonadaceae</taxon>
        <taxon>Sphingomonas</taxon>
    </lineage>
</organism>
<dbReference type="InterPro" id="IPR040442">
    <property type="entry name" value="Pyrv_kinase-like_dom_sf"/>
</dbReference>
<proteinExistence type="inferred from homology"/>
<evidence type="ECO:0000256" key="2">
    <source>
        <dbReference type="ARBA" id="ARBA00005568"/>
    </source>
</evidence>
<dbReference type="GO" id="GO:0008816">
    <property type="term" value="F:citryl-CoA lyase activity"/>
    <property type="evidence" value="ECO:0007669"/>
    <property type="project" value="UniProtKB-EC"/>
</dbReference>
<name>A0A840FF90_9SPHN</name>
<evidence type="ECO:0000256" key="1">
    <source>
        <dbReference type="ARBA" id="ARBA00001946"/>
    </source>
</evidence>
<sequence length="281" mass="29091">MAARIRSKLFVPCSRPALFAKALAGEADAISFDLEDSVPEDSKETARQALADILASDLLRASGKTIIVRLNAVDTPHFAADAAVLAGAPIDLVNLPKIDNAAAVRHAAAALDGHGVDAPLLLNIESAAGVAQATTIAGAHPRVAGLQVGLNDLFASMGIDRADPRHAHAALWSVRLASGAAGCLALDGAWPDLTDDEGFRAEAALARSLGYAGKSCIHPRQVPIANAVFDDGDRLAQARRLLAAAEGAAREGRGAFTLDGRMVDRPMIDQARALLAGERPA</sequence>
<comment type="similarity">
    <text evidence="2">Belongs to the HpcH/HpaI aldolase family.</text>
</comment>
<evidence type="ECO:0000256" key="3">
    <source>
        <dbReference type="ARBA" id="ARBA00022723"/>
    </source>
</evidence>
<dbReference type="RefSeq" id="WP_221364470.1">
    <property type="nucleotide sequence ID" value="NZ_JACIEV010000013.1"/>
</dbReference>
<keyword evidence="8" id="KW-0456">Lyase</keyword>
<dbReference type="EC" id="4.1.3.34" evidence="8"/>
<dbReference type="InterPro" id="IPR015813">
    <property type="entry name" value="Pyrv/PenolPyrv_kinase-like_dom"/>
</dbReference>
<feature type="domain" description="HpcH/HpaI aldolase/citrate lyase" evidence="7">
    <location>
        <begin position="6"/>
        <end position="219"/>
    </location>
</feature>
<evidence type="ECO:0000259" key="7">
    <source>
        <dbReference type="Pfam" id="PF03328"/>
    </source>
</evidence>
<dbReference type="GO" id="GO:0006107">
    <property type="term" value="P:oxaloacetate metabolic process"/>
    <property type="evidence" value="ECO:0007669"/>
    <property type="project" value="TreeGrafter"/>
</dbReference>
<dbReference type="GO" id="GO:0000287">
    <property type="term" value="F:magnesium ion binding"/>
    <property type="evidence" value="ECO:0007669"/>
    <property type="project" value="TreeGrafter"/>
</dbReference>
<evidence type="ECO:0000313" key="8">
    <source>
        <dbReference type="EMBL" id="MBB4155531.1"/>
    </source>
</evidence>
<evidence type="ECO:0000256" key="6">
    <source>
        <dbReference type="PIRSR" id="PIRSR015582-2"/>
    </source>
</evidence>
<dbReference type="InterPro" id="IPR011206">
    <property type="entry name" value="Citrate_lyase_beta/mcl1/mcl2"/>
</dbReference>